<reference evidence="2 3" key="1">
    <citation type="journal article" date="2023" name="Commun. Biol.">
        <title>Genome analysis of Parmales, the sister group of diatoms, reveals the evolutionary specialization of diatoms from phago-mixotrophs to photoautotrophs.</title>
        <authorList>
            <person name="Ban H."/>
            <person name="Sato S."/>
            <person name="Yoshikawa S."/>
            <person name="Yamada K."/>
            <person name="Nakamura Y."/>
            <person name="Ichinomiya M."/>
            <person name="Sato N."/>
            <person name="Blanc-Mathieu R."/>
            <person name="Endo H."/>
            <person name="Kuwata A."/>
            <person name="Ogata H."/>
        </authorList>
    </citation>
    <scope>NUCLEOTIDE SEQUENCE [LARGE SCALE GENOMIC DNA]</scope>
</reference>
<name>A0ABQ6N2Y7_9STRA</name>
<feature type="non-terminal residue" evidence="2">
    <location>
        <position position="1"/>
    </location>
</feature>
<protein>
    <submittedName>
        <fullName evidence="2">Uncharacterized protein</fullName>
    </submittedName>
</protein>
<evidence type="ECO:0000256" key="1">
    <source>
        <dbReference type="SAM" id="MobiDB-lite"/>
    </source>
</evidence>
<gene>
    <name evidence="2" type="ORF">TeGR_g13173</name>
</gene>
<dbReference type="EMBL" id="BRYB01004870">
    <property type="protein sequence ID" value="GMI38233.1"/>
    <property type="molecule type" value="Genomic_DNA"/>
</dbReference>
<organism evidence="2 3">
    <name type="scientific">Tetraparma gracilis</name>
    <dbReference type="NCBI Taxonomy" id="2962635"/>
    <lineage>
        <taxon>Eukaryota</taxon>
        <taxon>Sar</taxon>
        <taxon>Stramenopiles</taxon>
        <taxon>Ochrophyta</taxon>
        <taxon>Bolidophyceae</taxon>
        <taxon>Parmales</taxon>
        <taxon>Triparmaceae</taxon>
        <taxon>Tetraparma</taxon>
    </lineage>
</organism>
<accession>A0ABQ6N2Y7</accession>
<feature type="region of interest" description="Disordered" evidence="1">
    <location>
        <begin position="19"/>
        <end position="43"/>
    </location>
</feature>
<proteinExistence type="predicted"/>
<evidence type="ECO:0000313" key="2">
    <source>
        <dbReference type="EMBL" id="GMI38233.1"/>
    </source>
</evidence>
<dbReference type="Proteomes" id="UP001165060">
    <property type="component" value="Unassembled WGS sequence"/>
</dbReference>
<keyword evidence="3" id="KW-1185">Reference proteome</keyword>
<comment type="caution">
    <text evidence="2">The sequence shown here is derived from an EMBL/GenBank/DDBJ whole genome shotgun (WGS) entry which is preliminary data.</text>
</comment>
<sequence>SCFKCFADKISTCVEAMGAAQDDPPAQEEGAGKAAEGGAGDEAKRAAMGDLVKYAKKSRIAVWD</sequence>
<evidence type="ECO:0000313" key="3">
    <source>
        <dbReference type="Proteomes" id="UP001165060"/>
    </source>
</evidence>